<gene>
    <name evidence="3" type="ORF">SAMN05661096_01924</name>
</gene>
<keyword evidence="4" id="KW-1185">Reference proteome</keyword>
<organism evidence="3 4">
    <name type="scientific">Marivirga sericea</name>
    <dbReference type="NCBI Taxonomy" id="1028"/>
    <lineage>
        <taxon>Bacteria</taxon>
        <taxon>Pseudomonadati</taxon>
        <taxon>Bacteroidota</taxon>
        <taxon>Cytophagia</taxon>
        <taxon>Cytophagales</taxon>
        <taxon>Marivirgaceae</taxon>
        <taxon>Marivirga</taxon>
    </lineage>
</organism>
<feature type="domain" description="GAF" evidence="2">
    <location>
        <begin position="123"/>
        <end position="234"/>
    </location>
</feature>
<dbReference type="Pfam" id="PF13185">
    <property type="entry name" value="GAF_2"/>
    <property type="match status" value="1"/>
</dbReference>
<dbReference type="STRING" id="1028.SAMN05661096_01924"/>
<dbReference type="Proteomes" id="UP000193804">
    <property type="component" value="Unassembled WGS sequence"/>
</dbReference>
<reference evidence="4" key="1">
    <citation type="submission" date="2017-04" db="EMBL/GenBank/DDBJ databases">
        <authorList>
            <person name="Varghese N."/>
            <person name="Submissions S."/>
        </authorList>
    </citation>
    <scope>NUCLEOTIDE SEQUENCE [LARGE SCALE GENOMIC DNA]</scope>
    <source>
        <strain evidence="4">DSM 4125</strain>
    </source>
</reference>
<dbReference type="Gene3D" id="3.30.450.40">
    <property type="match status" value="1"/>
</dbReference>
<name>A0A1X7JR04_9BACT</name>
<dbReference type="EMBL" id="FXAW01000003">
    <property type="protein sequence ID" value="SMG29935.1"/>
    <property type="molecule type" value="Genomic_DNA"/>
</dbReference>
<keyword evidence="1" id="KW-0175">Coiled coil</keyword>
<evidence type="ECO:0000256" key="1">
    <source>
        <dbReference type="SAM" id="Coils"/>
    </source>
</evidence>
<evidence type="ECO:0000313" key="4">
    <source>
        <dbReference type="Proteomes" id="UP000193804"/>
    </source>
</evidence>
<protein>
    <submittedName>
        <fullName evidence="3">GAF domain-containing protein</fullName>
    </submittedName>
</protein>
<dbReference type="SUPFAM" id="SSF55781">
    <property type="entry name" value="GAF domain-like"/>
    <property type="match status" value="1"/>
</dbReference>
<evidence type="ECO:0000259" key="2">
    <source>
        <dbReference type="Pfam" id="PF13185"/>
    </source>
</evidence>
<evidence type="ECO:0000313" key="3">
    <source>
        <dbReference type="EMBL" id="SMG29935.1"/>
    </source>
</evidence>
<proteinExistence type="predicted"/>
<dbReference type="InterPro" id="IPR029016">
    <property type="entry name" value="GAF-like_dom_sf"/>
</dbReference>
<dbReference type="OrthoDB" id="1109395at2"/>
<dbReference type="InterPro" id="IPR003018">
    <property type="entry name" value="GAF"/>
</dbReference>
<dbReference type="RefSeq" id="WP_085516834.1">
    <property type="nucleotide sequence ID" value="NZ_FXAW01000003.1"/>
</dbReference>
<accession>A0A1X7JR04</accession>
<feature type="coiled-coil region" evidence="1">
    <location>
        <begin position="240"/>
        <end position="354"/>
    </location>
</feature>
<dbReference type="AlphaFoldDB" id="A0A1X7JR04"/>
<sequence length="361" mass="41871">MKVPIKVLTRARCEEVEQQLKQYGEQIQNAISFIRKVESGELDIQFDSHDSENELAQSLLSMQAKMRRIAKAEQERNWAAEGLAKFSEILREDKNNLQDFSYGIISNLVKYLKANQGGLFIKSLHEEDNKEYLQLQAAYAYTKKKYLEKNVELNEGLVGQCYLEKDFIYMTDVPQDYVEITSGLGEATPSSILLFPLKINEEVFGVIELASFKEFEPYQMDFLKKLGENIASAISSVKIAEKTNKLLFEAQQQSEELQAQEEELRQNMEEIESTNEEMKRQRQELESKDKELKKVIAEMEANELDMQKAEDKNRKIVKDFLLLRKEAKAKDEALEVKDNQLSEFCEKIKELESKLNMRKTA</sequence>